<feature type="transmembrane region" description="Helical" evidence="8">
    <location>
        <begin position="321"/>
        <end position="342"/>
    </location>
</feature>
<dbReference type="GO" id="GO:0012505">
    <property type="term" value="C:endomembrane system"/>
    <property type="evidence" value="ECO:0007669"/>
    <property type="project" value="UniProtKB-SubCell"/>
</dbReference>
<feature type="transmembrane region" description="Helical" evidence="8">
    <location>
        <begin position="288"/>
        <end position="309"/>
    </location>
</feature>
<evidence type="ECO:0000256" key="2">
    <source>
        <dbReference type="ARBA" id="ARBA00022448"/>
    </source>
</evidence>
<evidence type="ECO:0000256" key="6">
    <source>
        <dbReference type="ARBA" id="ARBA00023136"/>
    </source>
</evidence>
<dbReference type="Gene3D" id="1.20.1280.290">
    <property type="match status" value="1"/>
</dbReference>
<dbReference type="GO" id="GO:0015184">
    <property type="term" value="F:L-cystine transmembrane transporter activity"/>
    <property type="evidence" value="ECO:0007669"/>
    <property type="project" value="TreeGrafter"/>
</dbReference>
<organism evidence="9 10">
    <name type="scientific">Chaetoceros tenuissimus</name>
    <dbReference type="NCBI Taxonomy" id="426638"/>
    <lineage>
        <taxon>Eukaryota</taxon>
        <taxon>Sar</taxon>
        <taxon>Stramenopiles</taxon>
        <taxon>Ochrophyta</taxon>
        <taxon>Bacillariophyta</taxon>
        <taxon>Coscinodiscophyceae</taxon>
        <taxon>Chaetocerotophycidae</taxon>
        <taxon>Chaetocerotales</taxon>
        <taxon>Chaetocerotaceae</taxon>
        <taxon>Chaetoceros</taxon>
    </lineage>
</organism>
<dbReference type="SMART" id="SM00679">
    <property type="entry name" value="CTNS"/>
    <property type="match status" value="2"/>
</dbReference>
<keyword evidence="2" id="KW-0813">Transport</keyword>
<dbReference type="InterPro" id="IPR006603">
    <property type="entry name" value="PQ-loop_rpt"/>
</dbReference>
<dbReference type="Proteomes" id="UP001054902">
    <property type="component" value="Unassembled WGS sequence"/>
</dbReference>
<feature type="transmembrane region" description="Helical" evidence="8">
    <location>
        <begin position="104"/>
        <end position="122"/>
    </location>
</feature>
<feature type="region of interest" description="Disordered" evidence="7">
    <location>
        <begin position="1"/>
        <end position="38"/>
    </location>
</feature>
<dbReference type="EMBL" id="BLLK01000047">
    <property type="protein sequence ID" value="GFH54944.1"/>
    <property type="molecule type" value="Genomic_DNA"/>
</dbReference>
<evidence type="ECO:0000256" key="4">
    <source>
        <dbReference type="ARBA" id="ARBA00022737"/>
    </source>
</evidence>
<evidence type="ECO:0000256" key="5">
    <source>
        <dbReference type="ARBA" id="ARBA00022989"/>
    </source>
</evidence>
<dbReference type="AlphaFoldDB" id="A0AAD3D2J7"/>
<evidence type="ECO:0000256" key="1">
    <source>
        <dbReference type="ARBA" id="ARBA00004127"/>
    </source>
</evidence>
<evidence type="ECO:0000256" key="8">
    <source>
        <dbReference type="SAM" id="Phobius"/>
    </source>
</evidence>
<feature type="transmembrane region" description="Helical" evidence="8">
    <location>
        <begin position="142"/>
        <end position="162"/>
    </location>
</feature>
<keyword evidence="3 8" id="KW-0812">Transmembrane</keyword>
<reference evidence="9 10" key="1">
    <citation type="journal article" date="2021" name="Sci. Rep.">
        <title>The genome of the diatom Chaetoceros tenuissimus carries an ancient integrated fragment of an extant virus.</title>
        <authorList>
            <person name="Hongo Y."/>
            <person name="Kimura K."/>
            <person name="Takaki Y."/>
            <person name="Yoshida Y."/>
            <person name="Baba S."/>
            <person name="Kobayashi G."/>
            <person name="Nagasaki K."/>
            <person name="Hano T."/>
            <person name="Tomaru Y."/>
        </authorList>
    </citation>
    <scope>NUCLEOTIDE SEQUENCE [LARGE SCALE GENOMIC DNA]</scope>
    <source>
        <strain evidence="9 10">NIES-3715</strain>
    </source>
</reference>
<protein>
    <submittedName>
        <fullName evidence="9">PQ-loop-domain-containing protein</fullName>
    </submittedName>
</protein>
<feature type="transmembrane region" description="Helical" evidence="8">
    <location>
        <begin position="183"/>
        <end position="201"/>
    </location>
</feature>
<sequence>MKDNASIQSQTLEDDASVSSHLLSHDSSESDRTYSSLSDEDIELTNQSQHASGYIETPKTNRIIDKSKNPVGSPLVGCLVLVTAGIILGVLAQKDTNIRSQAEQYLSSIIGYTYFLCWLFSFCPQIIQNSQRKSTEGLSTDFSVINVIGFACYTVYTCAFFYSKEIEREYEERFGNKNNSVQSNDVFFAVFALLMSSYQVWQIWSYTPSLNWTNELAKWMWAFIICFVIIYSIFGTLVVLGMYGLQYIDMLYLMSSTKLFITFIKYIPQVVLNYERKNTMGWNIWNTLLDISGGILSLLQIIIDSIAMGDFTAITGNFVKFGLGLVSIVFDVIFIVQHYVIYPHRDEMSTVYTEVENV</sequence>
<feature type="transmembrane region" description="Helical" evidence="8">
    <location>
        <begin position="71"/>
        <end position="92"/>
    </location>
</feature>
<feature type="transmembrane region" description="Helical" evidence="8">
    <location>
        <begin position="221"/>
        <end position="243"/>
    </location>
</feature>
<feature type="compositionally biased region" description="Polar residues" evidence="7">
    <location>
        <begin position="1"/>
        <end position="11"/>
    </location>
</feature>
<comment type="caution">
    <text evidence="9">The sequence shown here is derived from an EMBL/GenBank/DDBJ whole genome shotgun (WGS) entry which is preliminary data.</text>
</comment>
<evidence type="ECO:0000256" key="3">
    <source>
        <dbReference type="ARBA" id="ARBA00022692"/>
    </source>
</evidence>
<comment type="subcellular location">
    <subcellularLocation>
        <location evidence="1">Endomembrane system</location>
        <topology evidence="1">Multi-pass membrane protein</topology>
    </subcellularLocation>
</comment>
<keyword evidence="5 8" id="KW-1133">Transmembrane helix</keyword>
<gene>
    <name evidence="9" type="ORF">CTEN210_11420</name>
</gene>
<dbReference type="Pfam" id="PF04193">
    <property type="entry name" value="PQ-loop"/>
    <property type="match status" value="2"/>
</dbReference>
<keyword evidence="6 8" id="KW-0472">Membrane</keyword>
<dbReference type="PANTHER" id="PTHR13131:SF5">
    <property type="entry name" value="CYSTINOSIN"/>
    <property type="match status" value="1"/>
</dbReference>
<dbReference type="PANTHER" id="PTHR13131">
    <property type="entry name" value="CYSTINOSIN"/>
    <property type="match status" value="1"/>
</dbReference>
<evidence type="ECO:0000313" key="9">
    <source>
        <dbReference type="EMBL" id="GFH54944.1"/>
    </source>
</evidence>
<accession>A0AAD3D2J7</accession>
<keyword evidence="4" id="KW-0677">Repeat</keyword>
<dbReference type="InterPro" id="IPR005282">
    <property type="entry name" value="LC_transporter"/>
</dbReference>
<evidence type="ECO:0000256" key="7">
    <source>
        <dbReference type="SAM" id="MobiDB-lite"/>
    </source>
</evidence>
<evidence type="ECO:0000313" key="10">
    <source>
        <dbReference type="Proteomes" id="UP001054902"/>
    </source>
</evidence>
<keyword evidence="10" id="KW-1185">Reference proteome</keyword>
<feature type="compositionally biased region" description="Basic and acidic residues" evidence="7">
    <location>
        <begin position="23"/>
        <end position="32"/>
    </location>
</feature>
<proteinExistence type="predicted"/>
<dbReference type="GO" id="GO:0005774">
    <property type="term" value="C:vacuolar membrane"/>
    <property type="evidence" value="ECO:0007669"/>
    <property type="project" value="TreeGrafter"/>
</dbReference>
<name>A0AAD3D2J7_9STRA</name>